<reference evidence="2 3" key="1">
    <citation type="journal article" date="2018" name="Nat. Biotechnol.">
        <title>A standardized bacterial taxonomy based on genome phylogeny substantially revises the tree of life.</title>
        <authorList>
            <person name="Parks D.H."/>
            <person name="Chuvochina M."/>
            <person name="Waite D.W."/>
            <person name="Rinke C."/>
            <person name="Skarshewski A."/>
            <person name="Chaumeil P.A."/>
            <person name="Hugenholtz P."/>
        </authorList>
    </citation>
    <scope>NUCLEOTIDE SEQUENCE [LARGE SCALE GENOMIC DNA]</scope>
    <source>
        <strain evidence="2">UBA9158</strain>
    </source>
</reference>
<dbReference type="InterPro" id="IPR037401">
    <property type="entry name" value="SnoaL-like"/>
</dbReference>
<dbReference type="Gene3D" id="3.10.450.50">
    <property type="match status" value="1"/>
</dbReference>
<comment type="caution">
    <text evidence="2">The sequence shown here is derived from an EMBL/GenBank/DDBJ whole genome shotgun (WGS) entry which is preliminary data.</text>
</comment>
<dbReference type="SUPFAM" id="SSF54427">
    <property type="entry name" value="NTF2-like"/>
    <property type="match status" value="1"/>
</dbReference>
<evidence type="ECO:0000259" key="1">
    <source>
        <dbReference type="Pfam" id="PF12680"/>
    </source>
</evidence>
<dbReference type="Pfam" id="PF12680">
    <property type="entry name" value="SnoaL_2"/>
    <property type="match status" value="1"/>
</dbReference>
<dbReference type="Proteomes" id="UP000259273">
    <property type="component" value="Unassembled WGS sequence"/>
</dbReference>
<dbReference type="AlphaFoldDB" id="A0A3C1KM37"/>
<evidence type="ECO:0000313" key="3">
    <source>
        <dbReference type="Proteomes" id="UP000259273"/>
    </source>
</evidence>
<accession>A0A3C1KM37</accession>
<dbReference type="InterPro" id="IPR032710">
    <property type="entry name" value="NTF2-like_dom_sf"/>
</dbReference>
<dbReference type="EMBL" id="DMND01000120">
    <property type="protein sequence ID" value="HAN27789.1"/>
    <property type="molecule type" value="Genomic_DNA"/>
</dbReference>
<feature type="domain" description="SnoaL-like" evidence="1">
    <location>
        <begin position="12"/>
        <end position="112"/>
    </location>
</feature>
<gene>
    <name evidence="2" type="ORF">DCP75_08745</name>
</gene>
<name>A0A3C1KM37_9GAMM</name>
<dbReference type="STRING" id="1121937.GCA_000423125_00794"/>
<proteinExistence type="predicted"/>
<organism evidence="2 3">
    <name type="scientific">Haliea salexigens</name>
    <dbReference type="NCBI Taxonomy" id="287487"/>
    <lineage>
        <taxon>Bacteria</taxon>
        <taxon>Pseudomonadati</taxon>
        <taxon>Pseudomonadota</taxon>
        <taxon>Gammaproteobacteria</taxon>
        <taxon>Cellvibrionales</taxon>
        <taxon>Halieaceae</taxon>
        <taxon>Haliea</taxon>
    </lineage>
</organism>
<protein>
    <recommendedName>
        <fullName evidence="1">SnoaL-like domain-containing protein</fullName>
    </recommendedName>
</protein>
<sequence>MPTKQQIDHAINEHFDAWNAQDQARWSANFSDDIVFEDPYGGLLKEGPQAVQHSWENSFKNGDVWTLECLLKQVCLDQAALVVRSTGSVDGKPVVVEGIEIYTVNDSGKVCHIRTYFNPPEGMELDPYFSQQT</sequence>
<evidence type="ECO:0000313" key="2">
    <source>
        <dbReference type="EMBL" id="HAN27789.1"/>
    </source>
</evidence>